<dbReference type="InterPro" id="IPR012533">
    <property type="entry name" value="YcnI-copper_dom"/>
</dbReference>
<reference evidence="3 4" key="1">
    <citation type="submission" date="2023-06" db="EMBL/GenBank/DDBJ databases">
        <title>Pelomonas sp. PFR6 16S ribosomal RNA gene Genome sequencing and assembly.</title>
        <authorList>
            <person name="Woo H."/>
        </authorList>
    </citation>
    <scope>NUCLEOTIDE SEQUENCE [LARGE SCALE GENOMIC DNA]</scope>
    <source>
        <strain evidence="3 4">PFR6</strain>
    </source>
</reference>
<dbReference type="EMBL" id="JAUHHC010000006">
    <property type="protein sequence ID" value="MDN3922733.1"/>
    <property type="molecule type" value="Genomic_DNA"/>
</dbReference>
<dbReference type="Proteomes" id="UP001228044">
    <property type="component" value="Unassembled WGS sequence"/>
</dbReference>
<feature type="signal peptide" evidence="1">
    <location>
        <begin position="1"/>
        <end position="21"/>
    </location>
</feature>
<evidence type="ECO:0000259" key="2">
    <source>
        <dbReference type="Pfam" id="PF07987"/>
    </source>
</evidence>
<keyword evidence="4" id="KW-1185">Reference proteome</keyword>
<evidence type="ECO:0000313" key="4">
    <source>
        <dbReference type="Proteomes" id="UP001228044"/>
    </source>
</evidence>
<feature type="chain" id="PRO_5045841594" evidence="1">
    <location>
        <begin position="22"/>
        <end position="180"/>
    </location>
</feature>
<dbReference type="InterPro" id="IPR038507">
    <property type="entry name" value="YcnI-like_sf"/>
</dbReference>
<dbReference type="Gene3D" id="2.60.40.2230">
    <property type="entry name" value="Uncharacterised protein YcnI-like PF07987, DUF1775"/>
    <property type="match status" value="1"/>
</dbReference>
<dbReference type="RefSeq" id="WP_290361048.1">
    <property type="nucleotide sequence ID" value="NZ_JAUHHC010000006.1"/>
</dbReference>
<dbReference type="Pfam" id="PF07987">
    <property type="entry name" value="DUF1775"/>
    <property type="match status" value="1"/>
</dbReference>
<accession>A0ABT8DYS8</accession>
<protein>
    <submittedName>
        <fullName evidence="3">YcnI family protein</fullName>
    </submittedName>
</protein>
<organism evidence="3 4">
    <name type="scientific">Roseateles violae</name>
    <dbReference type="NCBI Taxonomy" id="3058042"/>
    <lineage>
        <taxon>Bacteria</taxon>
        <taxon>Pseudomonadati</taxon>
        <taxon>Pseudomonadota</taxon>
        <taxon>Betaproteobacteria</taxon>
        <taxon>Burkholderiales</taxon>
        <taxon>Sphaerotilaceae</taxon>
        <taxon>Roseateles</taxon>
    </lineage>
</organism>
<evidence type="ECO:0000256" key="1">
    <source>
        <dbReference type="SAM" id="SignalP"/>
    </source>
</evidence>
<name>A0ABT8DYS8_9BURK</name>
<comment type="caution">
    <text evidence="3">The sequence shown here is derived from an EMBL/GenBank/DDBJ whole genome shotgun (WGS) entry which is preliminary data.</text>
</comment>
<evidence type="ECO:0000313" key="3">
    <source>
        <dbReference type="EMBL" id="MDN3922733.1"/>
    </source>
</evidence>
<sequence length="180" mass="19465">MKHKKPSLIAALLVLAGSARAHIVLEQPSAEAGSAYKAVFKVGHGCEGSATRHITVRLPEGFRGAKPVPKPGWTLSLRMAPLAQPYESHGRRIEQDLAEVTWTANSEADQLQDAWYDEFQLRGTLPEQPGELWFKLRQVCAQGETDWAEIPAAGASSKGLKAPAARLNVTARTAEAGHAH</sequence>
<gene>
    <name evidence="3" type="ORF">QWJ38_20770</name>
</gene>
<dbReference type="CDD" id="cd08545">
    <property type="entry name" value="YcnI_like"/>
    <property type="match status" value="1"/>
</dbReference>
<keyword evidence="1" id="KW-0732">Signal</keyword>
<feature type="domain" description="YncI copper-binding" evidence="2">
    <location>
        <begin position="22"/>
        <end position="169"/>
    </location>
</feature>
<proteinExistence type="predicted"/>